<dbReference type="Proteomes" id="UP000198976">
    <property type="component" value="Chromosome I"/>
</dbReference>
<accession>A0ABY0V4T6</accession>
<evidence type="ECO:0000313" key="2">
    <source>
        <dbReference type="Proteomes" id="UP000198976"/>
    </source>
</evidence>
<reference evidence="1 2" key="1">
    <citation type="submission" date="2016-10" db="EMBL/GenBank/DDBJ databases">
        <authorList>
            <person name="Varghese N."/>
            <person name="Submissions S."/>
        </authorList>
    </citation>
    <scope>NUCLEOTIDE SEQUENCE [LARGE SCALE GENOMIC DNA]</scope>
    <source>
        <strain evidence="1 2">DSM 9169</strain>
    </source>
</reference>
<dbReference type="EMBL" id="LT629792">
    <property type="protein sequence ID" value="SDT85458.1"/>
    <property type="molecule type" value="Genomic_DNA"/>
</dbReference>
<evidence type="ECO:0000313" key="1">
    <source>
        <dbReference type="EMBL" id="SDT85458.1"/>
    </source>
</evidence>
<gene>
    <name evidence="1" type="ORF">SAMN04489714_0054</name>
</gene>
<name>A0ABY0V4T6_9ACTO</name>
<organism evidence="1 2">
    <name type="scientific">Schaalia radingae</name>
    <dbReference type="NCBI Taxonomy" id="131110"/>
    <lineage>
        <taxon>Bacteria</taxon>
        <taxon>Bacillati</taxon>
        <taxon>Actinomycetota</taxon>
        <taxon>Actinomycetes</taxon>
        <taxon>Actinomycetales</taxon>
        <taxon>Actinomycetaceae</taxon>
        <taxon>Schaalia</taxon>
    </lineage>
</organism>
<keyword evidence="2" id="KW-1185">Reference proteome</keyword>
<sequence length="41" mass="4556">MLVARAQKGVVKKAQRKVERCAAFTSLSYRWKPSCAASLIC</sequence>
<proteinExistence type="predicted"/>
<protein>
    <submittedName>
        <fullName evidence="1">Uncharacterized protein</fullName>
    </submittedName>
</protein>